<evidence type="ECO:0000313" key="3">
    <source>
        <dbReference type="EMBL" id="MFC4821819.1"/>
    </source>
</evidence>
<keyword evidence="1" id="KW-0472">Membrane</keyword>
<keyword evidence="1" id="KW-1133">Transmembrane helix</keyword>
<name>A0ABV9QYW5_9GAMM</name>
<proteinExistence type="predicted"/>
<keyword evidence="1" id="KW-0812">Transmembrane</keyword>
<dbReference type="InterPro" id="IPR041916">
    <property type="entry name" value="Anti_sigma_zinc_sf"/>
</dbReference>
<dbReference type="InterPro" id="IPR027383">
    <property type="entry name" value="Znf_put"/>
</dbReference>
<organism evidence="3 4">
    <name type="scientific">Dokdonella ginsengisoli</name>
    <dbReference type="NCBI Taxonomy" id="363846"/>
    <lineage>
        <taxon>Bacteria</taxon>
        <taxon>Pseudomonadati</taxon>
        <taxon>Pseudomonadota</taxon>
        <taxon>Gammaproteobacteria</taxon>
        <taxon>Lysobacterales</taxon>
        <taxon>Rhodanobacteraceae</taxon>
        <taxon>Dokdonella</taxon>
    </lineage>
</organism>
<dbReference type="Gene3D" id="1.10.10.1320">
    <property type="entry name" value="Anti-sigma factor, zinc-finger domain"/>
    <property type="match status" value="1"/>
</dbReference>
<evidence type="ECO:0000313" key="4">
    <source>
        <dbReference type="Proteomes" id="UP001595886"/>
    </source>
</evidence>
<protein>
    <submittedName>
        <fullName evidence="3">Zf-HC2 domain-containing protein</fullName>
    </submittedName>
</protein>
<gene>
    <name evidence="3" type="ORF">ACFO6Q_15940</name>
</gene>
<dbReference type="EMBL" id="JBHSHD010000010">
    <property type="protein sequence ID" value="MFC4821819.1"/>
    <property type="molecule type" value="Genomic_DNA"/>
</dbReference>
<dbReference type="Proteomes" id="UP001595886">
    <property type="component" value="Unassembled WGS sequence"/>
</dbReference>
<accession>A0ABV9QYW5</accession>
<comment type="caution">
    <text evidence="3">The sequence shown here is derived from an EMBL/GenBank/DDBJ whole genome shotgun (WGS) entry which is preliminary data.</text>
</comment>
<dbReference type="Pfam" id="PF13490">
    <property type="entry name" value="zf-HC2"/>
    <property type="match status" value="1"/>
</dbReference>
<sequence length="215" mass="23085">MNLSTLPHRRIWELIPWVVNGSADAADRQAVEEHLRDCGDCRDEYAFQSRLHAGIAAETTSTSDAQAQAGLRQLLARIDAGTRPEAAPAAPRRFRPGGRALLAAVVVQAIGLALFAVLLLQRERVDARYETLTRAPERATPAAIRLVPAPALTLAELQALLASQKLHVVESNPAGSIYGLAFDEAVPSDAVAATVERLRANRGVLLAEPIAPARR</sequence>
<evidence type="ECO:0000256" key="1">
    <source>
        <dbReference type="SAM" id="Phobius"/>
    </source>
</evidence>
<keyword evidence="4" id="KW-1185">Reference proteome</keyword>
<dbReference type="RefSeq" id="WP_380022087.1">
    <property type="nucleotide sequence ID" value="NZ_JBHSHD010000010.1"/>
</dbReference>
<reference evidence="4" key="1">
    <citation type="journal article" date="2019" name="Int. J. Syst. Evol. Microbiol.">
        <title>The Global Catalogue of Microorganisms (GCM) 10K type strain sequencing project: providing services to taxonomists for standard genome sequencing and annotation.</title>
        <authorList>
            <consortium name="The Broad Institute Genomics Platform"/>
            <consortium name="The Broad Institute Genome Sequencing Center for Infectious Disease"/>
            <person name="Wu L."/>
            <person name="Ma J."/>
        </authorList>
    </citation>
    <scope>NUCLEOTIDE SEQUENCE [LARGE SCALE GENOMIC DNA]</scope>
    <source>
        <strain evidence="4">CCUG 30340</strain>
    </source>
</reference>
<evidence type="ECO:0000259" key="2">
    <source>
        <dbReference type="Pfam" id="PF13490"/>
    </source>
</evidence>
<feature type="transmembrane region" description="Helical" evidence="1">
    <location>
        <begin position="100"/>
        <end position="120"/>
    </location>
</feature>
<feature type="domain" description="Putative zinc-finger" evidence="2">
    <location>
        <begin position="10"/>
        <end position="42"/>
    </location>
</feature>